<dbReference type="Pfam" id="PF03652">
    <property type="entry name" value="RuvX"/>
    <property type="match status" value="1"/>
</dbReference>
<dbReference type="EMBL" id="UINC01165869">
    <property type="protein sequence ID" value="SVD67502.1"/>
    <property type="molecule type" value="Genomic_DNA"/>
</dbReference>
<dbReference type="GO" id="GO:0005829">
    <property type="term" value="C:cytosol"/>
    <property type="evidence" value="ECO:0007669"/>
    <property type="project" value="TreeGrafter"/>
</dbReference>
<dbReference type="SUPFAM" id="SSF53098">
    <property type="entry name" value="Ribonuclease H-like"/>
    <property type="match status" value="1"/>
</dbReference>
<reference evidence="6" key="1">
    <citation type="submission" date="2018-05" db="EMBL/GenBank/DDBJ databases">
        <authorList>
            <person name="Lanie J.A."/>
            <person name="Ng W.-L."/>
            <person name="Kazmierczak K.M."/>
            <person name="Andrzejewski T.M."/>
            <person name="Davidsen T.M."/>
            <person name="Wayne K.J."/>
            <person name="Tettelin H."/>
            <person name="Glass J.I."/>
            <person name="Rusch D."/>
            <person name="Podicherti R."/>
            <person name="Tsui H.-C.T."/>
            <person name="Winkler M.E."/>
        </authorList>
    </citation>
    <scope>NUCLEOTIDE SEQUENCE</scope>
</reference>
<keyword evidence="2" id="KW-0690">Ribosome biogenesis</keyword>
<accession>A0A382X8W1</accession>
<evidence type="ECO:0000256" key="4">
    <source>
        <dbReference type="ARBA" id="ARBA00022801"/>
    </source>
</evidence>
<dbReference type="InterPro" id="IPR005227">
    <property type="entry name" value="YqgF"/>
</dbReference>
<proteinExistence type="inferred from homology"/>
<evidence type="ECO:0000256" key="3">
    <source>
        <dbReference type="ARBA" id="ARBA00022722"/>
    </source>
</evidence>
<protein>
    <recommendedName>
        <fullName evidence="5">YqgF/RNase H-like domain-containing protein</fullName>
    </recommendedName>
</protein>
<keyword evidence="3" id="KW-0540">Nuclease</keyword>
<dbReference type="PANTHER" id="PTHR33317">
    <property type="entry name" value="POLYNUCLEOTIDYL TRANSFERASE, RIBONUCLEASE H-LIKE SUPERFAMILY PROTEIN"/>
    <property type="match status" value="1"/>
</dbReference>
<keyword evidence="4" id="KW-0378">Hydrolase</keyword>
<gene>
    <name evidence="6" type="ORF">METZ01_LOCUS420356</name>
</gene>
<dbReference type="AlphaFoldDB" id="A0A382X8W1"/>
<sequence length="134" mass="15285">MSKPKNFIEKLNTSQTLLGLDFGDKTIGIAVSDKSHTIASPIKTIQRKGIVKDIDILLDIINEYNVGGLVIGLPLSINGKENHRTKKVRRFIKDIKLKTEIEVELYDERFSSDIIFKEFRKDLQSVSKIKKKID</sequence>
<feature type="domain" description="YqgF/RNase H-like" evidence="5">
    <location>
        <begin position="15"/>
        <end position="115"/>
    </location>
</feature>
<dbReference type="NCBIfam" id="TIGR00250">
    <property type="entry name" value="RNAse_H_YqgF"/>
    <property type="match status" value="1"/>
</dbReference>
<dbReference type="GO" id="GO:0016787">
    <property type="term" value="F:hydrolase activity"/>
    <property type="evidence" value="ECO:0007669"/>
    <property type="project" value="UniProtKB-KW"/>
</dbReference>
<dbReference type="CDD" id="cd16964">
    <property type="entry name" value="YqgF"/>
    <property type="match status" value="1"/>
</dbReference>
<name>A0A382X8W1_9ZZZZ</name>
<evidence type="ECO:0000259" key="5">
    <source>
        <dbReference type="SMART" id="SM00732"/>
    </source>
</evidence>
<evidence type="ECO:0000256" key="2">
    <source>
        <dbReference type="ARBA" id="ARBA00022517"/>
    </source>
</evidence>
<dbReference type="InterPro" id="IPR012337">
    <property type="entry name" value="RNaseH-like_sf"/>
</dbReference>
<dbReference type="InterPro" id="IPR037027">
    <property type="entry name" value="YqgF/RNaseH-like_dom_sf"/>
</dbReference>
<dbReference type="GO" id="GO:0000967">
    <property type="term" value="P:rRNA 5'-end processing"/>
    <property type="evidence" value="ECO:0007669"/>
    <property type="project" value="TreeGrafter"/>
</dbReference>
<dbReference type="PANTHER" id="PTHR33317:SF4">
    <property type="entry name" value="POLYNUCLEOTIDYL TRANSFERASE, RIBONUCLEASE H-LIKE SUPERFAMILY PROTEIN"/>
    <property type="match status" value="1"/>
</dbReference>
<evidence type="ECO:0000256" key="1">
    <source>
        <dbReference type="ARBA" id="ARBA00022490"/>
    </source>
</evidence>
<dbReference type="GO" id="GO:0004518">
    <property type="term" value="F:nuclease activity"/>
    <property type="evidence" value="ECO:0007669"/>
    <property type="project" value="UniProtKB-KW"/>
</dbReference>
<evidence type="ECO:0000313" key="6">
    <source>
        <dbReference type="EMBL" id="SVD67502.1"/>
    </source>
</evidence>
<feature type="non-terminal residue" evidence="6">
    <location>
        <position position="134"/>
    </location>
</feature>
<organism evidence="6">
    <name type="scientific">marine metagenome</name>
    <dbReference type="NCBI Taxonomy" id="408172"/>
    <lineage>
        <taxon>unclassified sequences</taxon>
        <taxon>metagenomes</taxon>
        <taxon>ecological metagenomes</taxon>
    </lineage>
</organism>
<dbReference type="HAMAP" id="MF_00651">
    <property type="entry name" value="Nuclease_YqgF"/>
    <property type="match status" value="1"/>
</dbReference>
<keyword evidence="1" id="KW-0963">Cytoplasm</keyword>
<dbReference type="Gene3D" id="3.30.420.140">
    <property type="entry name" value="YqgF/RNase H-like domain"/>
    <property type="match status" value="1"/>
</dbReference>
<dbReference type="SMART" id="SM00732">
    <property type="entry name" value="YqgFc"/>
    <property type="match status" value="1"/>
</dbReference>
<dbReference type="InterPro" id="IPR006641">
    <property type="entry name" value="YqgF/RNaseH-like_dom"/>
</dbReference>